<evidence type="ECO:0000256" key="2">
    <source>
        <dbReference type="ARBA" id="ARBA00022741"/>
    </source>
</evidence>
<evidence type="ECO:0000313" key="6">
    <source>
        <dbReference type="Proteomes" id="UP000026922"/>
    </source>
</evidence>
<dbReference type="EMBL" id="ARPM03000033">
    <property type="protein sequence ID" value="ETZ05495.1"/>
    <property type="molecule type" value="Genomic_DNA"/>
</dbReference>
<organism evidence="5 6">
    <name type="scientific">Holospora undulata HU1</name>
    <dbReference type="NCBI Taxonomy" id="1321371"/>
    <lineage>
        <taxon>Bacteria</taxon>
        <taxon>Pseudomonadati</taxon>
        <taxon>Pseudomonadota</taxon>
        <taxon>Alphaproteobacteria</taxon>
        <taxon>Holosporales</taxon>
        <taxon>Holosporaceae</taxon>
        <taxon>Holospora</taxon>
    </lineage>
</organism>
<gene>
    <name evidence="5" type="ORF">K737_300066</name>
</gene>
<keyword evidence="1" id="KW-0813">Transport</keyword>
<reference evidence="5 6" key="1">
    <citation type="journal article" date="2013" name="Genome Announc.">
        <title>Draft Genome Sequence of Holospora undulata Strain HU1, a Micronucleus-Specific Symbiont of the Ciliate Paramecium caudatum.</title>
        <authorList>
            <person name="Dohra H."/>
            <person name="Suzuki H."/>
            <person name="Suzuki T."/>
            <person name="Tanaka K."/>
            <person name="Fujishima M."/>
        </authorList>
    </citation>
    <scope>NUCLEOTIDE SEQUENCE [LARGE SCALE GENOMIC DNA]</scope>
    <source>
        <strain evidence="5 6">HU1</strain>
    </source>
</reference>
<dbReference type="PANTHER" id="PTHR43023">
    <property type="entry name" value="PROTEIN TRIGALACTOSYLDIACYLGLYCEROL 3, CHLOROPLASTIC"/>
    <property type="match status" value="1"/>
</dbReference>
<dbReference type="Gene3D" id="3.40.50.300">
    <property type="entry name" value="P-loop containing nucleotide triphosphate hydrolases"/>
    <property type="match status" value="1"/>
</dbReference>
<keyword evidence="3" id="KW-0067">ATP-binding</keyword>
<dbReference type="InterPro" id="IPR017871">
    <property type="entry name" value="ABC_transporter-like_CS"/>
</dbReference>
<dbReference type="InterPro" id="IPR003593">
    <property type="entry name" value="AAA+_ATPase"/>
</dbReference>
<dbReference type="GO" id="GO:0005524">
    <property type="term" value="F:ATP binding"/>
    <property type="evidence" value="ECO:0007669"/>
    <property type="project" value="UniProtKB-KW"/>
</dbReference>
<dbReference type="PANTHER" id="PTHR43023:SF3">
    <property type="entry name" value="PROTEIN TRIGALACTOSYLDIACYLGLYCEROL 3, CHLOROPLASTIC"/>
    <property type="match status" value="1"/>
</dbReference>
<dbReference type="PROSITE" id="PS50893">
    <property type="entry name" value="ABC_TRANSPORTER_2"/>
    <property type="match status" value="1"/>
</dbReference>
<evidence type="ECO:0000259" key="4">
    <source>
        <dbReference type="PROSITE" id="PS50893"/>
    </source>
</evidence>
<keyword evidence="6" id="KW-1185">Reference proteome</keyword>
<dbReference type="GO" id="GO:0016887">
    <property type="term" value="F:ATP hydrolysis activity"/>
    <property type="evidence" value="ECO:0007669"/>
    <property type="project" value="InterPro"/>
</dbReference>
<dbReference type="RefSeq" id="WP_023491172.1">
    <property type="nucleotide sequence ID" value="NZ_ARPM03000033.1"/>
</dbReference>
<feature type="domain" description="ABC transporter" evidence="4">
    <location>
        <begin position="19"/>
        <end position="249"/>
    </location>
</feature>
<evidence type="ECO:0000256" key="1">
    <source>
        <dbReference type="ARBA" id="ARBA00022448"/>
    </source>
</evidence>
<proteinExistence type="predicted"/>
<sequence>MVIIKAFVFCNNLVAESIFSVKNIYKFFNDVCILQNISFDIQDRQTVALVGPSGVGKSVLFRCVLGMLSLDCGDVFFKGRRLSSSVINNSGKIFKDIGVVFQHSALFDGMSVRENVAFSFPKHSAHSVEEALDQVQFPALHRDAYPSELSGGMRRRVSIARAIVRKPKILFLDEPTAGLDPVASHAISLLIQNIHSIYKVTCVTITHDILRLPLLARYVLFLSEQRLLWQGKIDDFLCTSVKEVRDFVHFGTQQDSLIFPEDFSATSSKKSTIF</sequence>
<protein>
    <submittedName>
        <fullName evidence="5">Protein TRIGALACTOSYLDIACYLGLYCEROL 3, chloroplastic</fullName>
    </submittedName>
</protein>
<dbReference type="SMART" id="SM00382">
    <property type="entry name" value="AAA"/>
    <property type="match status" value="1"/>
</dbReference>
<dbReference type="InterPro" id="IPR003439">
    <property type="entry name" value="ABC_transporter-like_ATP-bd"/>
</dbReference>
<dbReference type="Proteomes" id="UP000026922">
    <property type="component" value="Unassembled WGS sequence"/>
</dbReference>
<dbReference type="PROSITE" id="PS00211">
    <property type="entry name" value="ABC_TRANSPORTER_1"/>
    <property type="match status" value="1"/>
</dbReference>
<evidence type="ECO:0000313" key="5">
    <source>
        <dbReference type="EMBL" id="ETZ05495.1"/>
    </source>
</evidence>
<comment type="caution">
    <text evidence="5">The sequence shown here is derived from an EMBL/GenBank/DDBJ whole genome shotgun (WGS) entry which is preliminary data.</text>
</comment>
<accession>A0A061JH71</accession>
<name>A0A061JH71_9PROT</name>
<evidence type="ECO:0000256" key="3">
    <source>
        <dbReference type="ARBA" id="ARBA00022840"/>
    </source>
</evidence>
<keyword evidence="2" id="KW-0547">Nucleotide-binding</keyword>
<dbReference type="Pfam" id="PF00005">
    <property type="entry name" value="ABC_tran"/>
    <property type="match status" value="1"/>
</dbReference>
<dbReference type="AlphaFoldDB" id="A0A061JH71"/>
<dbReference type="SUPFAM" id="SSF52540">
    <property type="entry name" value="P-loop containing nucleoside triphosphate hydrolases"/>
    <property type="match status" value="1"/>
</dbReference>
<dbReference type="InterPro" id="IPR027417">
    <property type="entry name" value="P-loop_NTPase"/>
</dbReference>